<keyword evidence="3" id="KW-0805">Transcription regulation</keyword>
<evidence type="ECO:0000256" key="1">
    <source>
        <dbReference type="ARBA" id="ARBA00005384"/>
    </source>
</evidence>
<dbReference type="InterPro" id="IPR000524">
    <property type="entry name" value="Tscrpt_reg_HTH_GntR"/>
</dbReference>
<dbReference type="Gene3D" id="3.40.640.10">
    <property type="entry name" value="Type I PLP-dependent aspartate aminotransferase-like (Major domain)"/>
    <property type="match status" value="1"/>
</dbReference>
<evidence type="ECO:0000259" key="7">
    <source>
        <dbReference type="PROSITE" id="PS50949"/>
    </source>
</evidence>
<dbReference type="SUPFAM" id="SSF53383">
    <property type="entry name" value="PLP-dependent transferases"/>
    <property type="match status" value="1"/>
</dbReference>
<dbReference type="Pfam" id="PF00392">
    <property type="entry name" value="GntR"/>
    <property type="match status" value="1"/>
</dbReference>
<evidence type="ECO:0000256" key="4">
    <source>
        <dbReference type="ARBA" id="ARBA00023125"/>
    </source>
</evidence>
<dbReference type="GO" id="GO:0003700">
    <property type="term" value="F:DNA-binding transcription factor activity"/>
    <property type="evidence" value="ECO:0007669"/>
    <property type="project" value="InterPro"/>
</dbReference>
<feature type="domain" description="HTH gntR-type" evidence="7">
    <location>
        <begin position="19"/>
        <end position="87"/>
    </location>
</feature>
<dbReference type="SUPFAM" id="SSF46785">
    <property type="entry name" value="Winged helix' DNA-binding domain"/>
    <property type="match status" value="1"/>
</dbReference>
<dbReference type="GO" id="GO:0030170">
    <property type="term" value="F:pyridoxal phosphate binding"/>
    <property type="evidence" value="ECO:0007669"/>
    <property type="project" value="InterPro"/>
</dbReference>
<keyword evidence="5" id="KW-0804">Transcription</keyword>
<dbReference type="SMART" id="SM00345">
    <property type="entry name" value="HTH_GNTR"/>
    <property type="match status" value="1"/>
</dbReference>
<evidence type="ECO:0000313" key="9">
    <source>
        <dbReference type="Proteomes" id="UP000660339"/>
    </source>
</evidence>
<evidence type="ECO:0000256" key="5">
    <source>
        <dbReference type="ARBA" id="ARBA00023163"/>
    </source>
</evidence>
<dbReference type="AlphaFoldDB" id="A0A8J3LIV8"/>
<dbReference type="PANTHER" id="PTHR46577">
    <property type="entry name" value="HTH-TYPE TRANSCRIPTIONAL REGULATORY PROTEIN GABR"/>
    <property type="match status" value="1"/>
</dbReference>
<dbReference type="Gene3D" id="1.10.10.10">
    <property type="entry name" value="Winged helix-like DNA-binding domain superfamily/Winged helix DNA-binding domain"/>
    <property type="match status" value="1"/>
</dbReference>
<evidence type="ECO:0000256" key="3">
    <source>
        <dbReference type="ARBA" id="ARBA00023015"/>
    </source>
</evidence>
<keyword evidence="2" id="KW-0663">Pyridoxal phosphate</keyword>
<dbReference type="InterPro" id="IPR051446">
    <property type="entry name" value="HTH_trans_reg/aminotransferase"/>
</dbReference>
<dbReference type="RefSeq" id="WP_166385551.1">
    <property type="nucleotide sequence ID" value="NZ_BAAATT010000003.1"/>
</dbReference>
<feature type="region of interest" description="Disordered" evidence="6">
    <location>
        <begin position="80"/>
        <end position="109"/>
    </location>
</feature>
<dbReference type="InterPro" id="IPR015424">
    <property type="entry name" value="PyrdxlP-dep_Trfase"/>
</dbReference>
<sequence length="460" mass="48862">MSIEWAISIDLHLDLEAAGGRRQALERALREAIRSGRLGPQTRLPSTRALAAGLNLARNTVAAAYEQLTAEGYLSARVGSGTEVAGAPPRPAPAATPAPATAPRFDLRPGSPEVGTFPVDAWLRAVRRALAAAPVSAYDYGDPRGRPELRAALAAYLGRARGVLADPERMIICSGYVQALGLLARTVGGPIAMEDPGLGFHREVVRHQGADVLALPVDELGARTDLLGGADLPVRAAVLTPAHQYPIGMTLHPARRRTAVAWARTHDAIVIEDDYDGEFRYDRQPVGALQAMSPEHVVYVGTAAKTLGPALRLAWMVLPERLVGPVSAAKRLADLHTESIGQLALADLITTHGYDRHIRSCRLNYRRRRDLLIERLGRHHQLHGIAAGMHALLGLPPGSPDEAAVVASAGARGLAVGTLGPHWHQPDPAAAQGLIIGYGTASRASYPAAIDLLARTLHGL</sequence>
<dbReference type="Proteomes" id="UP000660339">
    <property type="component" value="Unassembled WGS sequence"/>
</dbReference>
<protein>
    <submittedName>
        <fullName evidence="8">GntR family transcriptional regulator</fullName>
    </submittedName>
</protein>
<dbReference type="InterPro" id="IPR036390">
    <property type="entry name" value="WH_DNA-bd_sf"/>
</dbReference>
<dbReference type="PANTHER" id="PTHR46577:SF1">
    <property type="entry name" value="HTH-TYPE TRANSCRIPTIONAL REGULATORY PROTEIN GABR"/>
    <property type="match status" value="1"/>
</dbReference>
<accession>A0A8J3LIV8</accession>
<evidence type="ECO:0000313" key="8">
    <source>
        <dbReference type="EMBL" id="GIG16404.1"/>
    </source>
</evidence>
<dbReference type="PRINTS" id="PR00035">
    <property type="entry name" value="HTHGNTR"/>
</dbReference>
<dbReference type="InterPro" id="IPR015421">
    <property type="entry name" value="PyrdxlP-dep_Trfase_major"/>
</dbReference>
<comment type="caution">
    <text evidence="8">The sequence shown here is derived from an EMBL/GenBank/DDBJ whole genome shotgun (WGS) entry which is preliminary data.</text>
</comment>
<evidence type="ECO:0000256" key="6">
    <source>
        <dbReference type="SAM" id="MobiDB-lite"/>
    </source>
</evidence>
<dbReference type="Pfam" id="PF00155">
    <property type="entry name" value="Aminotran_1_2"/>
    <property type="match status" value="1"/>
</dbReference>
<dbReference type="GO" id="GO:0003677">
    <property type="term" value="F:DNA binding"/>
    <property type="evidence" value="ECO:0007669"/>
    <property type="project" value="UniProtKB-KW"/>
</dbReference>
<dbReference type="EMBL" id="BONJ01000026">
    <property type="protein sequence ID" value="GIG16404.1"/>
    <property type="molecule type" value="Genomic_DNA"/>
</dbReference>
<dbReference type="CDD" id="cd07377">
    <property type="entry name" value="WHTH_GntR"/>
    <property type="match status" value="1"/>
</dbReference>
<dbReference type="CDD" id="cd00609">
    <property type="entry name" value="AAT_like"/>
    <property type="match status" value="1"/>
</dbReference>
<gene>
    <name evidence="8" type="ORF">Cme02nite_47360</name>
</gene>
<keyword evidence="9" id="KW-1185">Reference proteome</keyword>
<name>A0A8J3LIV8_9ACTN</name>
<dbReference type="InterPro" id="IPR036388">
    <property type="entry name" value="WH-like_DNA-bd_sf"/>
</dbReference>
<organism evidence="8 9">
    <name type="scientific">Catellatospora methionotrophica</name>
    <dbReference type="NCBI Taxonomy" id="121620"/>
    <lineage>
        <taxon>Bacteria</taxon>
        <taxon>Bacillati</taxon>
        <taxon>Actinomycetota</taxon>
        <taxon>Actinomycetes</taxon>
        <taxon>Micromonosporales</taxon>
        <taxon>Micromonosporaceae</taxon>
        <taxon>Catellatospora</taxon>
    </lineage>
</organism>
<comment type="similarity">
    <text evidence="1">In the C-terminal section; belongs to the class-I pyridoxal-phosphate-dependent aminotransferase family.</text>
</comment>
<dbReference type="InterPro" id="IPR004839">
    <property type="entry name" value="Aminotransferase_I/II_large"/>
</dbReference>
<reference evidence="8" key="1">
    <citation type="submission" date="2021-01" db="EMBL/GenBank/DDBJ databases">
        <title>Whole genome shotgun sequence of Catellatospora methionotrophica NBRC 14553.</title>
        <authorList>
            <person name="Komaki H."/>
            <person name="Tamura T."/>
        </authorList>
    </citation>
    <scope>NUCLEOTIDE SEQUENCE</scope>
    <source>
        <strain evidence="8">NBRC 14553</strain>
    </source>
</reference>
<dbReference type="PROSITE" id="PS50949">
    <property type="entry name" value="HTH_GNTR"/>
    <property type="match status" value="1"/>
</dbReference>
<keyword evidence="4" id="KW-0238">DNA-binding</keyword>
<proteinExistence type="inferred from homology"/>
<evidence type="ECO:0000256" key="2">
    <source>
        <dbReference type="ARBA" id="ARBA00022898"/>
    </source>
</evidence>